<organism evidence="1 2">
    <name type="scientific">Xylanibacillus composti</name>
    <dbReference type="NCBI Taxonomy" id="1572762"/>
    <lineage>
        <taxon>Bacteria</taxon>
        <taxon>Bacillati</taxon>
        <taxon>Bacillota</taxon>
        <taxon>Bacilli</taxon>
        <taxon>Bacillales</taxon>
        <taxon>Paenibacillaceae</taxon>
        <taxon>Xylanibacillus</taxon>
    </lineage>
</organism>
<dbReference type="Gene3D" id="1.10.3210.10">
    <property type="entry name" value="Hypothetical protein af1432"/>
    <property type="match status" value="1"/>
</dbReference>
<protein>
    <recommendedName>
        <fullName evidence="3">CRISPR-associated endonuclease Cas3</fullName>
    </recommendedName>
</protein>
<dbReference type="AlphaFoldDB" id="A0A8J4M1L5"/>
<sequence length="62" mass="6631">MQAIAHFRESDKQVQTVKAHLKNVQSLAASFGGKLGLAHMAGLAGLLHDMGKFSKSMIIPGR</sequence>
<evidence type="ECO:0008006" key="3">
    <source>
        <dbReference type="Google" id="ProtNLM"/>
    </source>
</evidence>
<name>A0A8J4M1L5_9BACL</name>
<accession>A0A8J4M1L5</accession>
<comment type="caution">
    <text evidence="1">The sequence shown here is derived from an EMBL/GenBank/DDBJ whole genome shotgun (WGS) entry which is preliminary data.</text>
</comment>
<evidence type="ECO:0000313" key="2">
    <source>
        <dbReference type="Proteomes" id="UP000677918"/>
    </source>
</evidence>
<dbReference type="Proteomes" id="UP000677918">
    <property type="component" value="Unassembled WGS sequence"/>
</dbReference>
<reference evidence="1" key="1">
    <citation type="submission" date="2021-04" db="EMBL/GenBank/DDBJ databases">
        <title>Draft genome sequence of Xylanibacillus composti strain K13.</title>
        <authorList>
            <person name="Uke A."/>
            <person name="Chhe C."/>
            <person name="Baramee S."/>
            <person name="Kosugi A."/>
        </authorList>
    </citation>
    <scope>NUCLEOTIDE SEQUENCE</scope>
    <source>
        <strain evidence="1">K13</strain>
    </source>
</reference>
<keyword evidence="2" id="KW-1185">Reference proteome</keyword>
<gene>
    <name evidence="1" type="ORF">XYCOK13_15430</name>
</gene>
<evidence type="ECO:0000313" key="1">
    <source>
        <dbReference type="EMBL" id="GIQ68719.1"/>
    </source>
</evidence>
<dbReference type="RefSeq" id="WP_213411369.1">
    <property type="nucleotide sequence ID" value="NZ_BOVK01000017.1"/>
</dbReference>
<proteinExistence type="predicted"/>
<dbReference type="EMBL" id="BOVK01000017">
    <property type="protein sequence ID" value="GIQ68719.1"/>
    <property type="molecule type" value="Genomic_DNA"/>
</dbReference>